<dbReference type="SUPFAM" id="SSF81296">
    <property type="entry name" value="E set domains"/>
    <property type="match status" value="1"/>
</dbReference>
<feature type="compositionally biased region" description="Basic and acidic residues" evidence="16">
    <location>
        <begin position="37"/>
        <end position="47"/>
    </location>
</feature>
<dbReference type="PANTHER" id="PTHR19372">
    <property type="entry name" value="SULFITE REDUCTASE"/>
    <property type="match status" value="1"/>
</dbReference>
<gene>
    <name evidence="19" type="ORF">N7496_010207</name>
</gene>
<name>A0A9W9V1Q7_9EURO</name>
<dbReference type="Pfam" id="PF00173">
    <property type="entry name" value="Cyt-b5"/>
    <property type="match status" value="1"/>
</dbReference>
<dbReference type="GO" id="GO:0020037">
    <property type="term" value="F:heme binding"/>
    <property type="evidence" value="ECO:0007669"/>
    <property type="project" value="TreeGrafter"/>
</dbReference>
<evidence type="ECO:0000256" key="2">
    <source>
        <dbReference type="ARBA" id="ARBA00001971"/>
    </source>
</evidence>
<dbReference type="InterPro" id="IPR008333">
    <property type="entry name" value="Cbr1-like_FAD-bd_dom"/>
</dbReference>
<evidence type="ECO:0000256" key="8">
    <source>
        <dbReference type="ARBA" id="ARBA00015499"/>
    </source>
</evidence>
<reference evidence="19" key="1">
    <citation type="submission" date="2022-11" db="EMBL/GenBank/DDBJ databases">
        <authorList>
            <person name="Petersen C."/>
        </authorList>
    </citation>
    <scope>NUCLEOTIDE SEQUENCE</scope>
    <source>
        <strain evidence="19">IBT 29864</strain>
    </source>
</reference>
<dbReference type="GO" id="GO:0042128">
    <property type="term" value="P:nitrate assimilation"/>
    <property type="evidence" value="ECO:0007669"/>
    <property type="project" value="UniProtKB-KW"/>
</dbReference>
<evidence type="ECO:0000313" key="19">
    <source>
        <dbReference type="EMBL" id="KAJ5364494.1"/>
    </source>
</evidence>
<dbReference type="InterPro" id="IPR017938">
    <property type="entry name" value="Riboflavin_synthase-like_b-brl"/>
</dbReference>
<dbReference type="EC" id="1.7.1.3" evidence="7"/>
<comment type="caution">
    <text evidence="19">The sequence shown here is derived from an EMBL/GenBank/DDBJ whole genome shotgun (WGS) entry which is preliminary data.</text>
</comment>
<dbReference type="Pfam" id="PF00970">
    <property type="entry name" value="FAD_binding_6"/>
    <property type="match status" value="1"/>
</dbReference>
<evidence type="ECO:0000256" key="13">
    <source>
        <dbReference type="ARBA" id="ARBA00023002"/>
    </source>
</evidence>
<dbReference type="InterPro" id="IPR001199">
    <property type="entry name" value="Cyt_B5-like_heme/steroid-bd"/>
</dbReference>
<dbReference type="SUPFAM" id="SSF63380">
    <property type="entry name" value="Riboflavin synthase domain-like"/>
    <property type="match status" value="1"/>
</dbReference>
<keyword evidence="9" id="KW-0500">Molybdenum</keyword>
<evidence type="ECO:0000256" key="14">
    <source>
        <dbReference type="ARBA" id="ARBA00023063"/>
    </source>
</evidence>
<evidence type="ECO:0000313" key="20">
    <source>
        <dbReference type="Proteomes" id="UP001147782"/>
    </source>
</evidence>
<dbReference type="CDD" id="cd06183">
    <property type="entry name" value="cyt_b5_reduct_like"/>
    <property type="match status" value="1"/>
</dbReference>
<dbReference type="InterPro" id="IPR005066">
    <property type="entry name" value="MoCF_OxRdtse_dimer"/>
</dbReference>
<evidence type="ECO:0000256" key="10">
    <source>
        <dbReference type="ARBA" id="ARBA00022630"/>
    </source>
</evidence>
<dbReference type="InterPro" id="IPR001433">
    <property type="entry name" value="OxRdtase_FAD/NAD-bd"/>
</dbReference>
<evidence type="ECO:0000256" key="7">
    <source>
        <dbReference type="ARBA" id="ARBA00012673"/>
    </source>
</evidence>
<dbReference type="GO" id="GO:0050464">
    <property type="term" value="F:nitrate reductase (NADPH) activity"/>
    <property type="evidence" value="ECO:0007669"/>
    <property type="project" value="UniProtKB-EC"/>
</dbReference>
<feature type="compositionally biased region" description="Basic and acidic residues" evidence="16">
    <location>
        <begin position="69"/>
        <end position="85"/>
    </location>
</feature>
<dbReference type="PRINTS" id="PR00406">
    <property type="entry name" value="CYTB5RDTASE"/>
</dbReference>
<dbReference type="Gene3D" id="3.40.50.80">
    <property type="entry name" value="Nucleotide-binding domain of ferredoxin-NADP reductase (FNR) module"/>
    <property type="match status" value="1"/>
</dbReference>
<dbReference type="GO" id="GO:0006790">
    <property type="term" value="P:sulfur compound metabolic process"/>
    <property type="evidence" value="ECO:0007669"/>
    <property type="project" value="TreeGrafter"/>
</dbReference>
<evidence type="ECO:0000256" key="9">
    <source>
        <dbReference type="ARBA" id="ARBA00022505"/>
    </source>
</evidence>
<evidence type="ECO:0000256" key="12">
    <source>
        <dbReference type="ARBA" id="ARBA00022827"/>
    </source>
</evidence>
<evidence type="ECO:0000256" key="15">
    <source>
        <dbReference type="ARBA" id="ARBA00049155"/>
    </source>
</evidence>
<dbReference type="SUPFAM" id="SSF56524">
    <property type="entry name" value="Oxidoreductase molybdopterin-binding domain"/>
    <property type="match status" value="1"/>
</dbReference>
<evidence type="ECO:0000256" key="11">
    <source>
        <dbReference type="ARBA" id="ARBA00022723"/>
    </source>
</evidence>
<evidence type="ECO:0000256" key="4">
    <source>
        <dbReference type="ARBA" id="ARBA00003838"/>
    </source>
</evidence>
<reference evidence="19" key="2">
    <citation type="journal article" date="2023" name="IMA Fungus">
        <title>Comparative genomic study of the Penicillium genus elucidates a diverse pangenome and 15 lateral gene transfer events.</title>
        <authorList>
            <person name="Petersen C."/>
            <person name="Sorensen T."/>
            <person name="Nielsen M.R."/>
            <person name="Sondergaard T.E."/>
            <person name="Sorensen J.L."/>
            <person name="Fitzpatrick D.A."/>
            <person name="Frisvad J.C."/>
            <person name="Nielsen K.L."/>
        </authorList>
    </citation>
    <scope>NUCLEOTIDE SEQUENCE</scope>
    <source>
        <strain evidence="19">IBT 29864</strain>
    </source>
</reference>
<dbReference type="SUPFAM" id="SSF55856">
    <property type="entry name" value="Cytochrome b5-like heme/steroid binding domain"/>
    <property type="match status" value="1"/>
</dbReference>
<dbReference type="EMBL" id="JAPZBS010000008">
    <property type="protein sequence ID" value="KAJ5364494.1"/>
    <property type="molecule type" value="Genomic_DNA"/>
</dbReference>
<proteinExistence type="inferred from homology"/>
<dbReference type="InterPro" id="IPR036374">
    <property type="entry name" value="OxRdtase_Mopterin-bd_sf"/>
</dbReference>
<keyword evidence="10" id="KW-0285">Flavoprotein</keyword>
<dbReference type="PANTHER" id="PTHR19372:SF7">
    <property type="entry name" value="SULFITE OXIDASE, MITOCHONDRIAL"/>
    <property type="match status" value="1"/>
</dbReference>
<dbReference type="Pfam" id="PF03404">
    <property type="entry name" value="Mo-co_dimer"/>
    <property type="match status" value="1"/>
</dbReference>
<dbReference type="InterPro" id="IPR036400">
    <property type="entry name" value="Cyt_B5-like_heme/steroid_sf"/>
</dbReference>
<comment type="function">
    <text evidence="4">Nitrate reductase is a key enzyme involved in the first step of nitrate assimilation in plants, fungi and bacteria.</text>
</comment>
<organism evidence="19 20">
    <name type="scientific">Penicillium cataractarum</name>
    <dbReference type="NCBI Taxonomy" id="2100454"/>
    <lineage>
        <taxon>Eukaryota</taxon>
        <taxon>Fungi</taxon>
        <taxon>Dikarya</taxon>
        <taxon>Ascomycota</taxon>
        <taxon>Pezizomycotina</taxon>
        <taxon>Eurotiomycetes</taxon>
        <taxon>Eurotiomycetidae</taxon>
        <taxon>Eurotiales</taxon>
        <taxon>Aspergillaceae</taxon>
        <taxon>Penicillium</taxon>
    </lineage>
</organism>
<dbReference type="PRINTS" id="PR00407">
    <property type="entry name" value="EUMOPTERIN"/>
</dbReference>
<dbReference type="InterPro" id="IPR008335">
    <property type="entry name" value="Mopterin_OxRdtase_euk"/>
</dbReference>
<dbReference type="OrthoDB" id="432685at2759"/>
<evidence type="ECO:0000256" key="5">
    <source>
        <dbReference type="ARBA" id="ARBA00006253"/>
    </source>
</evidence>
<protein>
    <recommendedName>
        <fullName evidence="8">Nitrate reductase [NADPH]</fullName>
        <ecNumber evidence="7">1.7.1.3</ecNumber>
    </recommendedName>
</protein>
<dbReference type="SMART" id="SM01117">
    <property type="entry name" value="Cyt-b5"/>
    <property type="match status" value="1"/>
</dbReference>
<comment type="cofactor">
    <cofactor evidence="1">
        <name>Mo-molybdopterin</name>
        <dbReference type="ChEBI" id="CHEBI:71302"/>
    </cofactor>
</comment>
<evidence type="ECO:0000256" key="6">
    <source>
        <dbReference type="ARBA" id="ARBA00011738"/>
    </source>
</evidence>
<dbReference type="InterPro" id="IPR017927">
    <property type="entry name" value="FAD-bd_FR_type"/>
</dbReference>
<keyword evidence="14" id="KW-0534">Nitrate assimilation</keyword>
<dbReference type="GO" id="GO:0043546">
    <property type="term" value="F:molybdopterin cofactor binding"/>
    <property type="evidence" value="ECO:0007669"/>
    <property type="project" value="TreeGrafter"/>
</dbReference>
<dbReference type="Gene3D" id="3.10.120.10">
    <property type="entry name" value="Cytochrome b5-like heme/steroid binding domain"/>
    <property type="match status" value="1"/>
</dbReference>
<feature type="domain" description="Cytochrome b5 heme-binding" evidence="17">
    <location>
        <begin position="494"/>
        <end position="572"/>
    </location>
</feature>
<dbReference type="SUPFAM" id="SSF52343">
    <property type="entry name" value="Ferredoxin reductase-like, C-terminal NADP-linked domain"/>
    <property type="match status" value="1"/>
</dbReference>
<keyword evidence="20" id="KW-1185">Reference proteome</keyword>
<dbReference type="RefSeq" id="XP_056552120.1">
    <property type="nucleotide sequence ID" value="XM_056703120.1"/>
</dbReference>
<dbReference type="InterPro" id="IPR000572">
    <property type="entry name" value="OxRdtase_Mopterin-bd_dom"/>
</dbReference>
<feature type="domain" description="FAD-binding FR-type" evidence="18">
    <location>
        <begin position="605"/>
        <end position="721"/>
    </location>
</feature>
<accession>A0A9W9V1Q7</accession>
<dbReference type="GeneID" id="81442299"/>
<feature type="region of interest" description="Disordered" evidence="16">
    <location>
        <begin position="1"/>
        <end position="59"/>
    </location>
</feature>
<dbReference type="GO" id="GO:0008482">
    <property type="term" value="F:sulfite oxidase activity"/>
    <property type="evidence" value="ECO:0007669"/>
    <property type="project" value="TreeGrafter"/>
</dbReference>
<keyword evidence="12" id="KW-0274">FAD</keyword>
<evidence type="ECO:0000256" key="1">
    <source>
        <dbReference type="ARBA" id="ARBA00001924"/>
    </source>
</evidence>
<comment type="cofactor">
    <cofactor evidence="2">
        <name>heme</name>
        <dbReference type="ChEBI" id="CHEBI:30413"/>
    </cofactor>
</comment>
<dbReference type="Gene3D" id="2.40.30.10">
    <property type="entry name" value="Translation factors"/>
    <property type="match status" value="1"/>
</dbReference>
<evidence type="ECO:0000259" key="17">
    <source>
        <dbReference type="PROSITE" id="PS50255"/>
    </source>
</evidence>
<feature type="region of interest" description="Disordered" evidence="16">
    <location>
        <begin position="69"/>
        <end position="88"/>
    </location>
</feature>
<dbReference type="AlphaFoldDB" id="A0A9W9V1Q7"/>
<dbReference type="PROSITE" id="PS51384">
    <property type="entry name" value="FAD_FR"/>
    <property type="match status" value="1"/>
</dbReference>
<dbReference type="Gene3D" id="3.90.420.10">
    <property type="entry name" value="Oxidoreductase, molybdopterin-binding domain"/>
    <property type="match status" value="1"/>
</dbReference>
<dbReference type="Gene3D" id="2.60.40.650">
    <property type="match status" value="1"/>
</dbReference>
<comment type="similarity">
    <text evidence="5">Belongs to the nitrate reductase family.</text>
</comment>
<comment type="subunit">
    <text evidence="6">Homodimer.</text>
</comment>
<sequence>MATKPHHTRPDRSHGGSSKHEIQNELDWTKTHSHRIGFRDRNDRHPGYTDAGDEWNDERQREFLAQAKREAEELKSPIKPSKEQDLSINESDQFTPDNWIPCSSNLIRLTGKHPLNCEPELTALFDAGLITPNHLHYVCNHGPVPHLLWETHRIDVEDGKLVLSMDDLLNNFDAISIAVALACDGNRRKELNMIRKSKGFNWGAGGISCAFWKGPLLCDLLEAAGIEDESTQNNGVRCWVHFEGANELSEGRYATSIPLAYAMDPENHVILAYEMNNVPLPPDHGYPDLVSDKENDSHYHIWDNRVLPSFIRAMDSEFANTMFHHPSTACNEQNLNSIIVKPEHGETIRLSDVNSNISYRISGIAYDGGGHEVQRVEVSLDGGETWLYCVRKFPEYPVRHGRKFWTWLHWQVDVGLSHLVRAESIVVRCFNVFKNTQPQKPSWNIMEILHNDASDGITLYFRHPCEPGTGNGGWMQPSTENQIEKIKHEVGSPQKQFTREEIEKHNKEDNCWIVINGKVYDATSVLDWHPGGKAPIMAHAGKVHVDTTDEFESIHDDYAEQKLSECGLGLVTEKAMGFIKGQAEDAAKEKANPANKDSETVFDCHSWNAVRFAKKKALSGDTNQYTFFLPPNAKQLGLGTCQHLQLGFHFSDQLVVRPYTPTRPVFEKEEDGTFDLVVKTYRPDKSQPGGTMSNILDCLRPGEERPTGEINYVGQGKFLVDKKEYHFDKVSLVLAGSGITPGYQLISWILRAKDLGEDEDTTALKVVDANKTEGDILLRDELDQFAKKHPDQFQITHVLSHPSDDWKGEKGHVSKEILEKYTFRPEKGTVALRCGPPTMIQKVVLPALQEMGYKEDENLFGF</sequence>
<keyword evidence="11" id="KW-0479">Metal-binding</keyword>
<comment type="cofactor">
    <cofactor evidence="3">
        <name>FAD</name>
        <dbReference type="ChEBI" id="CHEBI:57692"/>
    </cofactor>
</comment>
<dbReference type="InterPro" id="IPR039261">
    <property type="entry name" value="FNR_nucleotide-bd"/>
</dbReference>
<evidence type="ECO:0000256" key="3">
    <source>
        <dbReference type="ARBA" id="ARBA00001974"/>
    </source>
</evidence>
<feature type="compositionally biased region" description="Basic and acidic residues" evidence="16">
    <location>
        <begin position="8"/>
        <end position="30"/>
    </location>
</feature>
<dbReference type="PROSITE" id="PS50255">
    <property type="entry name" value="CYTOCHROME_B5_2"/>
    <property type="match status" value="1"/>
</dbReference>
<comment type="catalytic activity">
    <reaction evidence="15">
        <text>nitrite + NADP(+) + H2O = nitrate + NADPH + H(+)</text>
        <dbReference type="Rhea" id="RHEA:19061"/>
        <dbReference type="ChEBI" id="CHEBI:15377"/>
        <dbReference type="ChEBI" id="CHEBI:15378"/>
        <dbReference type="ChEBI" id="CHEBI:16301"/>
        <dbReference type="ChEBI" id="CHEBI:17632"/>
        <dbReference type="ChEBI" id="CHEBI:57783"/>
        <dbReference type="ChEBI" id="CHEBI:58349"/>
        <dbReference type="EC" id="1.7.1.3"/>
    </reaction>
</comment>
<evidence type="ECO:0000259" key="18">
    <source>
        <dbReference type="PROSITE" id="PS51384"/>
    </source>
</evidence>
<dbReference type="Pfam" id="PF00174">
    <property type="entry name" value="Oxidored_molyb"/>
    <property type="match status" value="1"/>
</dbReference>
<dbReference type="InterPro" id="IPR014756">
    <property type="entry name" value="Ig_E-set"/>
</dbReference>
<dbReference type="Pfam" id="PF00175">
    <property type="entry name" value="NAD_binding_1"/>
    <property type="match status" value="1"/>
</dbReference>
<dbReference type="Proteomes" id="UP001147782">
    <property type="component" value="Unassembled WGS sequence"/>
</dbReference>
<keyword evidence="13" id="KW-0560">Oxidoreductase</keyword>
<dbReference type="GO" id="GO:0030151">
    <property type="term" value="F:molybdenum ion binding"/>
    <property type="evidence" value="ECO:0007669"/>
    <property type="project" value="InterPro"/>
</dbReference>
<evidence type="ECO:0000256" key="16">
    <source>
        <dbReference type="SAM" id="MobiDB-lite"/>
    </source>
</evidence>